<evidence type="ECO:0000256" key="1">
    <source>
        <dbReference type="SAM" id="MobiDB-lite"/>
    </source>
</evidence>
<evidence type="ECO:0000256" key="2">
    <source>
        <dbReference type="SAM" id="Phobius"/>
    </source>
</evidence>
<dbReference type="Gene3D" id="1.20.5.510">
    <property type="entry name" value="Single helix bin"/>
    <property type="match status" value="1"/>
</dbReference>
<keyword evidence="2" id="KW-0812">Transmembrane</keyword>
<dbReference type="Pfam" id="PF03663">
    <property type="entry name" value="Glyco_hydro_76"/>
    <property type="match status" value="1"/>
</dbReference>
<feature type="compositionally biased region" description="Polar residues" evidence="1">
    <location>
        <begin position="360"/>
        <end position="369"/>
    </location>
</feature>
<dbReference type="PANTHER" id="PTHR47791:SF3">
    <property type="entry name" value="MEIOTICALLY UP-REGULATED GENE 191 PROTEIN"/>
    <property type="match status" value="1"/>
</dbReference>
<organism evidence="3 4">
    <name type="scientific">Marasmius crinis-equi</name>
    <dbReference type="NCBI Taxonomy" id="585013"/>
    <lineage>
        <taxon>Eukaryota</taxon>
        <taxon>Fungi</taxon>
        <taxon>Dikarya</taxon>
        <taxon>Basidiomycota</taxon>
        <taxon>Agaricomycotina</taxon>
        <taxon>Agaricomycetes</taxon>
        <taxon>Agaricomycetidae</taxon>
        <taxon>Agaricales</taxon>
        <taxon>Marasmiineae</taxon>
        <taxon>Marasmiaceae</taxon>
        <taxon>Marasmius</taxon>
    </lineage>
</organism>
<reference evidence="3 4" key="1">
    <citation type="submission" date="2024-02" db="EMBL/GenBank/DDBJ databases">
        <title>A draft genome for the cacao thread blight pathogen Marasmius crinis-equi.</title>
        <authorList>
            <person name="Cohen S.P."/>
            <person name="Baruah I.K."/>
            <person name="Amoako-Attah I."/>
            <person name="Bukari Y."/>
            <person name="Meinhardt L.W."/>
            <person name="Bailey B.A."/>
        </authorList>
    </citation>
    <scope>NUCLEOTIDE SEQUENCE [LARGE SCALE GENOMIC DNA]</scope>
    <source>
        <strain evidence="3 4">GH-76</strain>
    </source>
</reference>
<dbReference type="InterPro" id="IPR005198">
    <property type="entry name" value="Glyco_hydro_76"/>
</dbReference>
<name>A0ABR3ERA4_9AGAR</name>
<gene>
    <name evidence="3" type="ORF">V5O48_016583</name>
</gene>
<feature type="region of interest" description="Disordered" evidence="1">
    <location>
        <begin position="277"/>
        <end position="404"/>
    </location>
</feature>
<feature type="compositionally biased region" description="Basic and acidic residues" evidence="1">
    <location>
        <begin position="395"/>
        <end position="404"/>
    </location>
</feature>
<evidence type="ECO:0000313" key="3">
    <source>
        <dbReference type="EMBL" id="KAL0565440.1"/>
    </source>
</evidence>
<keyword evidence="2" id="KW-0472">Membrane</keyword>
<proteinExistence type="predicted"/>
<dbReference type="SUPFAM" id="SSF48208">
    <property type="entry name" value="Six-hairpin glycosidases"/>
    <property type="match status" value="1"/>
</dbReference>
<evidence type="ECO:0000313" key="4">
    <source>
        <dbReference type="Proteomes" id="UP001465976"/>
    </source>
</evidence>
<dbReference type="InterPro" id="IPR053169">
    <property type="entry name" value="MUG_Protein"/>
</dbReference>
<dbReference type="Gene3D" id="1.50.10.20">
    <property type="match status" value="1"/>
</dbReference>
<comment type="caution">
    <text evidence="3">The sequence shown here is derived from an EMBL/GenBank/DDBJ whole genome shotgun (WGS) entry which is preliminary data.</text>
</comment>
<dbReference type="PANTHER" id="PTHR47791">
    <property type="entry name" value="MEIOTICALLY UP-REGULATED GENE 191 PROTEIN"/>
    <property type="match status" value="1"/>
</dbReference>
<sequence>MAGGTFLNNDESDPGIGALSTGYFFVLSALLAEATSNSTYLEAATQAQNFIVSHLYDTTRDIVLDTISGKKEDFCSNPGTAMNSFNSGVMIEGMAVLASINQSAVDEGMLRESVLGATKNPDWNSDDGILSNKGAGNAGDFNFPRGLSALHSRNATPPDVKSYVGSYLAAQYNAILDQAAGQSNIYGGQWVGPAASQFSGDNQVLALSVLVPAIALGTITGPSGNATIPDSESTASSTASRAHSNKGAIAGGVVGGVVLLLLVGGALLLLFRRRRRMASQDDQVEETKPTPYPISEIDPSPSETQTPATRQKQSTHPAQHYRNDYGTETPHTSPTSPGFQSSTGSGSGTTQEEIDKLHNNVKQIMSLLNLNDREHRSGGGMSDEDEQPPDYQSDYDSRRTQRKE</sequence>
<protein>
    <recommendedName>
        <fullName evidence="5">Glycoside hydrolase family 76 protein</fullName>
    </recommendedName>
</protein>
<keyword evidence="2" id="KW-1133">Transmembrane helix</keyword>
<feature type="compositionally biased region" description="Low complexity" evidence="1">
    <location>
        <begin position="332"/>
        <end position="351"/>
    </location>
</feature>
<accession>A0ABR3ERA4</accession>
<keyword evidence="4" id="KW-1185">Reference proteome</keyword>
<feature type="compositionally biased region" description="Polar residues" evidence="1">
    <location>
        <begin position="301"/>
        <end position="317"/>
    </location>
</feature>
<feature type="transmembrane region" description="Helical" evidence="2">
    <location>
        <begin position="248"/>
        <end position="271"/>
    </location>
</feature>
<evidence type="ECO:0008006" key="5">
    <source>
        <dbReference type="Google" id="ProtNLM"/>
    </source>
</evidence>
<dbReference type="EMBL" id="JBAHYK010002263">
    <property type="protein sequence ID" value="KAL0565440.1"/>
    <property type="molecule type" value="Genomic_DNA"/>
</dbReference>
<dbReference type="InterPro" id="IPR008928">
    <property type="entry name" value="6-hairpin_glycosidase_sf"/>
</dbReference>
<dbReference type="Proteomes" id="UP001465976">
    <property type="component" value="Unassembled WGS sequence"/>
</dbReference>